<reference evidence="5 6" key="1">
    <citation type="journal article" date="2019" name="Environ. Microbiol.">
        <title>At the nexus of three kingdoms: the genome of the mycorrhizal fungus Gigaspora margarita provides insights into plant, endobacterial and fungal interactions.</title>
        <authorList>
            <person name="Venice F."/>
            <person name="Ghignone S."/>
            <person name="Salvioli di Fossalunga A."/>
            <person name="Amselem J."/>
            <person name="Novero M."/>
            <person name="Xianan X."/>
            <person name="Sedzielewska Toro K."/>
            <person name="Morin E."/>
            <person name="Lipzen A."/>
            <person name="Grigoriev I.V."/>
            <person name="Henrissat B."/>
            <person name="Martin F.M."/>
            <person name="Bonfante P."/>
        </authorList>
    </citation>
    <scope>NUCLEOTIDE SEQUENCE [LARGE SCALE GENOMIC DNA]</scope>
    <source>
        <strain evidence="5 6">BEG34</strain>
    </source>
</reference>
<dbReference type="SUPFAM" id="SSF81878">
    <property type="entry name" value="BRCA2 tower domain"/>
    <property type="match status" value="1"/>
</dbReference>
<feature type="domain" description="Breast cancer type 2 susceptibility protein helical" evidence="4">
    <location>
        <begin position="316"/>
        <end position="385"/>
    </location>
</feature>
<evidence type="ECO:0000259" key="2">
    <source>
        <dbReference type="Pfam" id="PF09103"/>
    </source>
</evidence>
<dbReference type="Pfam" id="PF09169">
    <property type="entry name" value="BRCA-2_helical"/>
    <property type="match status" value="1"/>
</dbReference>
<dbReference type="EMBL" id="WTPW01002470">
    <property type="protein sequence ID" value="KAF0381412.1"/>
    <property type="molecule type" value="Genomic_DNA"/>
</dbReference>
<dbReference type="InterPro" id="IPR012340">
    <property type="entry name" value="NA-bd_OB-fold"/>
</dbReference>
<dbReference type="PANTHER" id="PTHR11289:SF0">
    <property type="entry name" value="BREAST CANCER TYPE 2 SUSCEPTIBILITY PROTEIN"/>
    <property type="match status" value="1"/>
</dbReference>
<dbReference type="OrthoDB" id="21095at2759"/>
<evidence type="ECO:0000259" key="4">
    <source>
        <dbReference type="Pfam" id="PF09169"/>
    </source>
</evidence>
<dbReference type="Gene3D" id="2.40.50.140">
    <property type="entry name" value="Nucleic acid-binding proteins"/>
    <property type="match status" value="3"/>
</dbReference>
<organism evidence="5 6">
    <name type="scientific">Gigaspora margarita</name>
    <dbReference type="NCBI Taxonomy" id="4874"/>
    <lineage>
        <taxon>Eukaryota</taxon>
        <taxon>Fungi</taxon>
        <taxon>Fungi incertae sedis</taxon>
        <taxon>Mucoromycota</taxon>
        <taxon>Glomeromycotina</taxon>
        <taxon>Glomeromycetes</taxon>
        <taxon>Diversisporales</taxon>
        <taxon>Gigasporaceae</taxon>
        <taxon>Gigaspora</taxon>
    </lineage>
</organism>
<dbReference type="GO" id="GO:0006355">
    <property type="term" value="P:regulation of DNA-templated transcription"/>
    <property type="evidence" value="ECO:0007669"/>
    <property type="project" value="TreeGrafter"/>
</dbReference>
<comment type="caution">
    <text evidence="5">The sequence shown here is derived from an EMBL/GenBank/DDBJ whole genome shotgun (WGS) entry which is preliminary data.</text>
</comment>
<feature type="compositionally biased region" description="Basic and acidic residues" evidence="1">
    <location>
        <begin position="131"/>
        <end position="148"/>
    </location>
</feature>
<sequence>MNDTLPGFSSGNGRRINPLSEESINRARSFFEEERKDLKDLPGFSSGSGRRINPLSEESINRVRSIFEEEHKDLKDLPGFSSGNGRHIKPPSEESTNRARSFFEEERKDLKDLPGFSSGNGRRINPPSEESTNRARSFFEEERKDPKDLPGFSSGNGRYVSPASEESLSRVRGLFDDIHKDSRNLAGFQSKLHLNYLHKSTTPKETVDKHSLHAQKKRKILHQNQNIVNSKVCLSVVQPKIDSSDANRKLFDLTLPSKRFRLQDIINSYPLNISATDLKKIGIPSEIITMTPASALSYRFILFDDQQCEDSEGLSTWGTHEALTCLIERGADPNLIDDRWVCNHYQWILWKIAAMIRSFPHRFNRWWCPGKVLEQLRYRYEREINCAHRSALKLIIEGDGNASWPMVLCVSNIFVDPDVQITIASEKRAETCQIKYGLELTDTWYKIRASIDQPLQRAIMRSKIRIGYKLEICGAKIVGGSAGIPALDISNSSICLEISANSTKLAHWDAKLGIGRFRSYALLHSLSPDGGFIPAIDVIVQRKYPLLFRETMKDGTATIRTARGEENAMKEHEIKFNALIESLINKFEKSYNDDLKKVNRKRSSREELKDITAGDELYAFIQNNGDMSDFSQELSSLQIERLHEYIQRKNEEKATKMNQWISEQSLYLENKRTITTFFKIRVCDYHPYSSPVRGRDAIITIWNPDEFLVNYLQEGRRYKIYALAVAKNQIYPLPELLPIRLTSNRGSTIWKEAPIESNIITSYIPRTVTLCGELDKMKYNDEVDIVVIPLVVGESYSSDKFGKQIQLQNILALDSSEQMVQIEIKNSISIGMGKILKPMNILAFSNLRYRDYDTKYAVYILSSCDETEIKLSPCESHLRRAMDDLENWKIGNASIISKYEAIAMELCKSPFDNDILNF</sequence>
<feature type="compositionally biased region" description="Basic and acidic residues" evidence="1">
    <location>
        <begin position="90"/>
        <end position="112"/>
    </location>
</feature>
<evidence type="ECO:0000259" key="3">
    <source>
        <dbReference type="Pfam" id="PF09104"/>
    </source>
</evidence>
<evidence type="ECO:0000313" key="6">
    <source>
        <dbReference type="Proteomes" id="UP000439903"/>
    </source>
</evidence>
<dbReference type="AlphaFoldDB" id="A0A8H3X000"/>
<dbReference type="SUPFAM" id="SSF50249">
    <property type="entry name" value="Nucleic acid-binding proteins"/>
    <property type="match status" value="3"/>
</dbReference>
<feature type="region of interest" description="Disordered" evidence="1">
    <location>
        <begin position="1"/>
        <end position="21"/>
    </location>
</feature>
<dbReference type="Pfam" id="PF09103">
    <property type="entry name" value="BRCA-2_OB1"/>
    <property type="match status" value="1"/>
</dbReference>
<dbReference type="GO" id="GO:0000724">
    <property type="term" value="P:double-strand break repair via homologous recombination"/>
    <property type="evidence" value="ECO:0007669"/>
    <property type="project" value="InterPro"/>
</dbReference>
<protein>
    <submittedName>
        <fullName evidence="5">Breast cancer 2 susceptibility protein</fullName>
    </submittedName>
</protein>
<name>A0A8H3X000_GIGMA</name>
<dbReference type="InterPro" id="IPR036315">
    <property type="entry name" value="BRCA2_hlx_sf"/>
</dbReference>
<feature type="compositionally biased region" description="Polar residues" evidence="1">
    <location>
        <begin position="1"/>
        <end position="12"/>
    </location>
</feature>
<dbReference type="InterPro" id="IPR015187">
    <property type="entry name" value="BRCA2_OB_1"/>
</dbReference>
<feature type="region of interest" description="Disordered" evidence="1">
    <location>
        <begin position="74"/>
        <end position="164"/>
    </location>
</feature>
<dbReference type="InterPro" id="IPR015252">
    <property type="entry name" value="BRCA2_hlx"/>
</dbReference>
<accession>A0A8H3X000</accession>
<feature type="domain" description="BRCA2 OB1" evidence="2">
    <location>
        <begin position="390"/>
        <end position="514"/>
    </location>
</feature>
<keyword evidence="6" id="KW-1185">Reference proteome</keyword>
<dbReference type="InterPro" id="IPR015188">
    <property type="entry name" value="BRCA2_OB_3"/>
</dbReference>
<gene>
    <name evidence="5" type="ORF">F8M41_012112</name>
</gene>
<feature type="domain" description="BRCA2 OB3" evidence="3">
    <location>
        <begin position="782"/>
        <end position="887"/>
    </location>
</feature>
<dbReference type="Pfam" id="PF21318">
    <property type="entry name" value="BRCA2DBD_OB2"/>
    <property type="match status" value="1"/>
</dbReference>
<dbReference type="SUPFAM" id="SSF81872">
    <property type="entry name" value="BRCA2 helical domain"/>
    <property type="match status" value="1"/>
</dbReference>
<proteinExistence type="predicted"/>
<dbReference type="PANTHER" id="PTHR11289">
    <property type="entry name" value="BREAST CANCER TYPE 2 SUSCEPTIBILITY PROTEIN BRCA2"/>
    <property type="match status" value="1"/>
</dbReference>
<dbReference type="Proteomes" id="UP000439903">
    <property type="component" value="Unassembled WGS sequence"/>
</dbReference>
<dbReference type="InterPro" id="IPR015525">
    <property type="entry name" value="BRCA2"/>
</dbReference>
<dbReference type="Pfam" id="PF09104">
    <property type="entry name" value="BRCA-2_OB3"/>
    <property type="match status" value="1"/>
</dbReference>
<evidence type="ECO:0000256" key="1">
    <source>
        <dbReference type="SAM" id="MobiDB-lite"/>
    </source>
</evidence>
<evidence type="ECO:0000313" key="5">
    <source>
        <dbReference type="EMBL" id="KAF0381412.1"/>
    </source>
</evidence>